<reference evidence="2" key="1">
    <citation type="submission" date="2021-02" db="EMBL/GenBank/DDBJ databases">
        <authorList>
            <person name="Nowell W R."/>
        </authorList>
    </citation>
    <scope>NUCLEOTIDE SEQUENCE</scope>
</reference>
<evidence type="ECO:0000313" key="2">
    <source>
        <dbReference type="EMBL" id="CAF4394002.1"/>
    </source>
</evidence>
<gene>
    <name evidence="2" type="ORF">FNK824_LOCUS43726</name>
</gene>
<comment type="caution">
    <text evidence="2">The sequence shown here is derived from an EMBL/GenBank/DDBJ whole genome shotgun (WGS) entry which is preliminary data.</text>
</comment>
<organism evidence="2 3">
    <name type="scientific">Rotaria sordida</name>
    <dbReference type="NCBI Taxonomy" id="392033"/>
    <lineage>
        <taxon>Eukaryota</taxon>
        <taxon>Metazoa</taxon>
        <taxon>Spiralia</taxon>
        <taxon>Gnathifera</taxon>
        <taxon>Rotifera</taxon>
        <taxon>Eurotatoria</taxon>
        <taxon>Bdelloidea</taxon>
        <taxon>Philodinida</taxon>
        <taxon>Philodinidae</taxon>
        <taxon>Rotaria</taxon>
    </lineage>
</organism>
<feature type="transmembrane region" description="Helical" evidence="1">
    <location>
        <begin position="29"/>
        <end position="51"/>
    </location>
</feature>
<accession>A0A820NU84</accession>
<name>A0A820NU84_9BILA</name>
<evidence type="ECO:0000313" key="3">
    <source>
        <dbReference type="Proteomes" id="UP000663874"/>
    </source>
</evidence>
<evidence type="ECO:0000256" key="1">
    <source>
        <dbReference type="SAM" id="Phobius"/>
    </source>
</evidence>
<dbReference type="AlphaFoldDB" id="A0A820NU84"/>
<keyword evidence="1" id="KW-1133">Transmembrane helix</keyword>
<dbReference type="Proteomes" id="UP000663874">
    <property type="component" value="Unassembled WGS sequence"/>
</dbReference>
<proteinExistence type="predicted"/>
<dbReference type="EMBL" id="CAJOBE010063558">
    <property type="protein sequence ID" value="CAF4394002.1"/>
    <property type="molecule type" value="Genomic_DNA"/>
</dbReference>
<dbReference type="Gene3D" id="1.20.1070.10">
    <property type="entry name" value="Rhodopsin 7-helix transmembrane proteins"/>
    <property type="match status" value="1"/>
</dbReference>
<protein>
    <recommendedName>
        <fullName evidence="4">G-protein coupled receptors family 1 profile domain-containing protein</fullName>
    </recommendedName>
</protein>
<keyword evidence="1" id="KW-0812">Transmembrane</keyword>
<feature type="non-terminal residue" evidence="2">
    <location>
        <position position="129"/>
    </location>
</feature>
<feature type="transmembrane region" description="Helical" evidence="1">
    <location>
        <begin position="97"/>
        <end position="117"/>
    </location>
</feature>
<keyword evidence="1" id="KW-0472">Membrane</keyword>
<feature type="non-terminal residue" evidence="2">
    <location>
        <position position="1"/>
    </location>
</feature>
<evidence type="ECO:0008006" key="4">
    <source>
        <dbReference type="Google" id="ProtNLM"/>
    </source>
</evidence>
<sequence length="129" mass="15420">ITMIGSESKYYYDNDGKYCNFIIRDFRGYVLTLMWIIITIFSLMITIRYIHKILTEVSSKRRHNQPLLSLSIIGKHHGQTIATRDIIMQQIQLRIKLNILLIILFIIFWFPLFIVTLCNIKFKIRQQIL</sequence>